<organism evidence="3 4">
    <name type="scientific">Tegillarca granosa</name>
    <name type="common">Malaysian cockle</name>
    <name type="synonym">Anadara granosa</name>
    <dbReference type="NCBI Taxonomy" id="220873"/>
    <lineage>
        <taxon>Eukaryota</taxon>
        <taxon>Metazoa</taxon>
        <taxon>Spiralia</taxon>
        <taxon>Lophotrochozoa</taxon>
        <taxon>Mollusca</taxon>
        <taxon>Bivalvia</taxon>
        <taxon>Autobranchia</taxon>
        <taxon>Pteriomorphia</taxon>
        <taxon>Arcoida</taxon>
        <taxon>Arcoidea</taxon>
        <taxon>Arcidae</taxon>
        <taxon>Tegillarca</taxon>
    </lineage>
</organism>
<evidence type="ECO:0000313" key="4">
    <source>
        <dbReference type="Proteomes" id="UP001217089"/>
    </source>
</evidence>
<evidence type="ECO:0000256" key="1">
    <source>
        <dbReference type="SAM" id="MobiDB-lite"/>
    </source>
</evidence>
<keyword evidence="2" id="KW-1133">Transmembrane helix</keyword>
<accession>A0ABQ9FV40</accession>
<evidence type="ECO:0000256" key="2">
    <source>
        <dbReference type="SAM" id="Phobius"/>
    </source>
</evidence>
<protein>
    <recommendedName>
        <fullName evidence="5">Nose resistant-to-fluoxetine protein N-terminal domain-containing protein</fullName>
    </recommendedName>
</protein>
<gene>
    <name evidence="3" type="ORF">KUTeg_002700</name>
</gene>
<evidence type="ECO:0000313" key="3">
    <source>
        <dbReference type="EMBL" id="KAJ8321113.1"/>
    </source>
</evidence>
<feature type="region of interest" description="Disordered" evidence="1">
    <location>
        <begin position="130"/>
        <end position="153"/>
    </location>
</feature>
<dbReference type="Proteomes" id="UP001217089">
    <property type="component" value="Unassembled WGS sequence"/>
</dbReference>
<name>A0ABQ9FV40_TEGGR</name>
<proteinExistence type="predicted"/>
<keyword evidence="4" id="KW-1185">Reference proteome</keyword>
<feature type="transmembrane region" description="Helical" evidence="2">
    <location>
        <begin position="102"/>
        <end position="121"/>
    </location>
</feature>
<sequence length="595" mass="66653">MIPQITSPMMLVVIYAFLHFNHITDFDTTKVVAKLSLQLSDNSKDTKGVDLKITLGMCVPDSCHKEDLISLFQMPSIRNYTDILSHDVTCYEDESVRKDGSAIAAIVIFSVVLFLMILGTGNETIAAMSSKSSEPKSYDLNEKQTNGTAYTPKDKPVGVINHAYVSDEKESTSKTMDGLPRGYMPHKEDVSKNPVYIPPSRDGNDYSGSNGVSVEKVVVKVEEDKSVADSDQKQEPSYNRNNVVYISEVKDSLLTRIIKAFSVKTNAPKILAGSSGGGSINCIHGIRFLSISWIILGHTYNYGLASRINETWTIVNALDAFEILKRFTFQGVYGAGFSVDTFYMLRLTPMYMAVLMFFACLYRYVGSGPLWVPEAGDLCKKTWWTNLLYVNNLVNVEDMCMGWSWFLANDMQFYAVSIVFLFFLTWSIPLGSVLIFLLMSAGIALAGWKEHIYNGSFLTFKSDGGAFWKNVYIAPWCRVAAFCIGLLTGIIMYKRQKKEFSRKLALLGWAIAVALGLGLVYCTYSENQEGGTPWSREWRSAYEALGRPLWAACVAWIYLYLGHLTLTFMTAFVVSLAFEAPFMALEKIMFPPKKR</sequence>
<keyword evidence="2" id="KW-0812">Transmembrane</keyword>
<reference evidence="3 4" key="1">
    <citation type="submission" date="2022-12" db="EMBL/GenBank/DDBJ databases">
        <title>Chromosome-level genome of Tegillarca granosa.</title>
        <authorList>
            <person name="Kim J."/>
        </authorList>
    </citation>
    <scope>NUCLEOTIDE SEQUENCE [LARGE SCALE GENOMIC DNA]</scope>
    <source>
        <strain evidence="3">Teg-2019</strain>
        <tissue evidence="3">Adductor muscle</tissue>
    </source>
</reference>
<comment type="caution">
    <text evidence="3">The sequence shown here is derived from an EMBL/GenBank/DDBJ whole genome shotgun (WGS) entry which is preliminary data.</text>
</comment>
<feature type="transmembrane region" description="Helical" evidence="2">
    <location>
        <begin position="413"/>
        <end position="446"/>
    </location>
</feature>
<evidence type="ECO:0008006" key="5">
    <source>
        <dbReference type="Google" id="ProtNLM"/>
    </source>
</evidence>
<dbReference type="EMBL" id="JARBDR010000141">
    <property type="protein sequence ID" value="KAJ8321113.1"/>
    <property type="molecule type" value="Genomic_DNA"/>
</dbReference>
<feature type="compositionally biased region" description="Basic and acidic residues" evidence="1">
    <location>
        <begin position="133"/>
        <end position="142"/>
    </location>
</feature>
<feature type="transmembrane region" description="Helical" evidence="2">
    <location>
        <begin position="347"/>
        <end position="365"/>
    </location>
</feature>
<keyword evidence="2" id="KW-0472">Membrane</keyword>
<feature type="transmembrane region" description="Helical" evidence="2">
    <location>
        <begin position="504"/>
        <end position="524"/>
    </location>
</feature>
<dbReference type="InterPro" id="IPR052728">
    <property type="entry name" value="O2_lipid_transport_reg"/>
</dbReference>
<feature type="transmembrane region" description="Helical" evidence="2">
    <location>
        <begin position="467"/>
        <end position="492"/>
    </location>
</feature>
<dbReference type="PANTHER" id="PTHR11161:SF0">
    <property type="entry name" value="O-ACYLTRANSFERASE LIKE PROTEIN"/>
    <property type="match status" value="1"/>
</dbReference>
<feature type="transmembrane region" description="Helical" evidence="2">
    <location>
        <begin position="567"/>
        <end position="585"/>
    </location>
</feature>
<dbReference type="PANTHER" id="PTHR11161">
    <property type="entry name" value="O-ACYLTRANSFERASE"/>
    <property type="match status" value="1"/>
</dbReference>
<feature type="region of interest" description="Disordered" evidence="1">
    <location>
        <begin position="169"/>
        <end position="210"/>
    </location>
</feature>